<evidence type="ECO:0000256" key="6">
    <source>
        <dbReference type="SAM" id="MobiDB-lite"/>
    </source>
</evidence>
<gene>
    <name evidence="9" type="ORF">GCM10009799_01300</name>
</gene>
<dbReference type="PANTHER" id="PTHR43133">
    <property type="entry name" value="RNA POLYMERASE ECF-TYPE SIGMA FACTO"/>
    <property type="match status" value="1"/>
</dbReference>
<feature type="region of interest" description="Disordered" evidence="6">
    <location>
        <begin position="309"/>
        <end position="417"/>
    </location>
</feature>
<proteinExistence type="inferred from homology"/>
<evidence type="ECO:0000259" key="8">
    <source>
        <dbReference type="Pfam" id="PF13490"/>
    </source>
</evidence>
<dbReference type="InterPro" id="IPR027383">
    <property type="entry name" value="Znf_put"/>
</dbReference>
<dbReference type="InterPro" id="IPR013325">
    <property type="entry name" value="RNA_pol_sigma_r2"/>
</dbReference>
<feature type="compositionally biased region" description="Pro residues" evidence="6">
    <location>
        <begin position="346"/>
        <end position="384"/>
    </location>
</feature>
<dbReference type="Gene3D" id="1.10.1740.10">
    <property type="match status" value="1"/>
</dbReference>
<evidence type="ECO:0000313" key="10">
    <source>
        <dbReference type="Proteomes" id="UP001501585"/>
    </source>
</evidence>
<reference evidence="9 10" key="1">
    <citation type="journal article" date="2019" name="Int. J. Syst. Evol. Microbiol.">
        <title>The Global Catalogue of Microorganisms (GCM) 10K type strain sequencing project: providing services to taxonomists for standard genome sequencing and annotation.</title>
        <authorList>
            <consortium name="The Broad Institute Genomics Platform"/>
            <consortium name="The Broad Institute Genome Sequencing Center for Infectious Disease"/>
            <person name="Wu L."/>
            <person name="Ma J."/>
        </authorList>
    </citation>
    <scope>NUCLEOTIDE SEQUENCE [LARGE SCALE GENOMIC DNA]</scope>
    <source>
        <strain evidence="9 10">JCM 15313</strain>
    </source>
</reference>
<dbReference type="SUPFAM" id="SSF88659">
    <property type="entry name" value="Sigma3 and sigma4 domains of RNA polymerase sigma factors"/>
    <property type="match status" value="1"/>
</dbReference>
<dbReference type="Pfam" id="PF04542">
    <property type="entry name" value="Sigma70_r2"/>
    <property type="match status" value="1"/>
</dbReference>
<comment type="similarity">
    <text evidence="1">Belongs to the sigma-70 factor family. ECF subfamily.</text>
</comment>
<dbReference type="EMBL" id="BAAAPC010000001">
    <property type="protein sequence ID" value="GAA1979918.1"/>
    <property type="molecule type" value="Genomic_DNA"/>
</dbReference>
<dbReference type="Proteomes" id="UP001501585">
    <property type="component" value="Unassembled WGS sequence"/>
</dbReference>
<keyword evidence="2" id="KW-0805">Transcription regulation</keyword>
<name>A0ABN2S3X1_9ACTN</name>
<keyword evidence="5" id="KW-0804">Transcription</keyword>
<feature type="compositionally biased region" description="Pro residues" evidence="6">
    <location>
        <begin position="330"/>
        <end position="339"/>
    </location>
</feature>
<feature type="compositionally biased region" description="Pro residues" evidence="6">
    <location>
        <begin position="606"/>
        <end position="629"/>
    </location>
</feature>
<evidence type="ECO:0000256" key="4">
    <source>
        <dbReference type="ARBA" id="ARBA00023125"/>
    </source>
</evidence>
<dbReference type="InterPro" id="IPR013324">
    <property type="entry name" value="RNA_pol_sigma_r3/r4-like"/>
</dbReference>
<dbReference type="InterPro" id="IPR014284">
    <property type="entry name" value="RNA_pol_sigma-70_dom"/>
</dbReference>
<evidence type="ECO:0000256" key="1">
    <source>
        <dbReference type="ARBA" id="ARBA00010641"/>
    </source>
</evidence>
<dbReference type="InterPro" id="IPR041916">
    <property type="entry name" value="Anti_sigma_zinc_sf"/>
</dbReference>
<evidence type="ECO:0000256" key="3">
    <source>
        <dbReference type="ARBA" id="ARBA00023082"/>
    </source>
</evidence>
<dbReference type="Gene3D" id="1.10.10.1320">
    <property type="entry name" value="Anti-sigma factor, zinc-finger domain"/>
    <property type="match status" value="1"/>
</dbReference>
<dbReference type="PANTHER" id="PTHR43133:SF8">
    <property type="entry name" value="RNA POLYMERASE SIGMA FACTOR HI_1459-RELATED"/>
    <property type="match status" value="1"/>
</dbReference>
<dbReference type="InterPro" id="IPR007627">
    <property type="entry name" value="RNA_pol_sigma70_r2"/>
</dbReference>
<keyword evidence="4" id="KW-0238">DNA-binding</keyword>
<dbReference type="InterPro" id="IPR036388">
    <property type="entry name" value="WH-like_DNA-bd_sf"/>
</dbReference>
<accession>A0ABN2S3X1</accession>
<evidence type="ECO:0000313" key="9">
    <source>
        <dbReference type="EMBL" id="GAA1979918.1"/>
    </source>
</evidence>
<evidence type="ECO:0000256" key="5">
    <source>
        <dbReference type="ARBA" id="ARBA00023163"/>
    </source>
</evidence>
<evidence type="ECO:0000259" key="7">
    <source>
        <dbReference type="Pfam" id="PF04542"/>
    </source>
</evidence>
<feature type="region of interest" description="Disordered" evidence="6">
    <location>
        <begin position="582"/>
        <end position="705"/>
    </location>
</feature>
<evidence type="ECO:0000256" key="2">
    <source>
        <dbReference type="ARBA" id="ARBA00023015"/>
    </source>
</evidence>
<protein>
    <submittedName>
        <fullName evidence="9">Uncharacterized protein</fullName>
    </submittedName>
</protein>
<dbReference type="Gene3D" id="1.10.10.10">
    <property type="entry name" value="Winged helix-like DNA-binding domain superfamily/Winged helix DNA-binding domain"/>
    <property type="match status" value="1"/>
</dbReference>
<feature type="compositionally biased region" description="Basic and acidic residues" evidence="6">
    <location>
        <begin position="672"/>
        <end position="690"/>
    </location>
</feature>
<dbReference type="Pfam" id="PF13490">
    <property type="entry name" value="zf-HC2"/>
    <property type="match status" value="1"/>
</dbReference>
<feature type="domain" description="RNA polymerase sigma-70 region 2" evidence="7">
    <location>
        <begin position="33"/>
        <end position="101"/>
    </location>
</feature>
<dbReference type="SUPFAM" id="SSF88946">
    <property type="entry name" value="Sigma2 domain of RNA polymerase sigma factors"/>
    <property type="match status" value="1"/>
</dbReference>
<organism evidence="9 10">
    <name type="scientific">Nocardiopsis rhodophaea</name>
    <dbReference type="NCBI Taxonomy" id="280238"/>
    <lineage>
        <taxon>Bacteria</taxon>
        <taxon>Bacillati</taxon>
        <taxon>Actinomycetota</taxon>
        <taxon>Actinomycetes</taxon>
        <taxon>Streptosporangiales</taxon>
        <taxon>Nocardiopsidaceae</taxon>
        <taxon>Nocardiopsis</taxon>
    </lineage>
</organism>
<keyword evidence="3" id="KW-0731">Sigma factor</keyword>
<dbReference type="RefSeq" id="WP_344159364.1">
    <property type="nucleotide sequence ID" value="NZ_BAAAPC010000001.1"/>
</dbReference>
<dbReference type="InterPro" id="IPR039425">
    <property type="entry name" value="RNA_pol_sigma-70-like"/>
</dbReference>
<comment type="caution">
    <text evidence="9">The sequence shown here is derived from an EMBL/GenBank/DDBJ whole genome shotgun (WGS) entry which is preliminary data.</text>
</comment>
<keyword evidence="10" id="KW-1185">Reference proteome</keyword>
<dbReference type="NCBIfam" id="TIGR02937">
    <property type="entry name" value="sigma70-ECF"/>
    <property type="match status" value="1"/>
</dbReference>
<feature type="domain" description="Putative zinc-finger" evidence="8">
    <location>
        <begin position="198"/>
        <end position="232"/>
    </location>
</feature>
<sequence length="933" mass="96658">MTEPQGDHTELLIGDAELLEKVRSGDTAAYATLYERHIDAARGLARQLVHSEAEVDDVVAETFTRVFGVVQRGGGPADGFRPYLLTAVRHAVYDRSRGEKRQVVTDDMEKFDRGEPFVDPALEGLERSLIARAFLALRPEWQSVLWYTEIEGIKPAEAATILGKTPNNVAALAYRAREGLREKYLQMHLSGEAPAESCRPALALLGAYVRGGLGKRDTATVDRHLDECADCREVYAELMDVNFGLPGIILPLFAGPAAAGYLASLPGGALSAGWWGRMSRSQQQATAAGAAATAVAAAAVIALVGNDEAVPAAPDQPPVAAEPPQGRPEQPQPEDPQPEAPDAEEPAPPAPADPTPPPPVAAPEVPAPDPPVILPPPSQSPTPEPSASAPEPDEPGEPPEPREPGTPDLDAGIDPVGALVPGRTGIVVITVVNNGDSAEADVVAEIDLPPGVALRASGRRGSAAPFAPGGSGWSCTATADGGQCVRSDLDAGARTTEYLDVVVSSRAAPGGPPRMTVSTGDARAAATGSHGVDPGGQPARYAAAGQVRTESTGNALLTCVDDGDRWHPWPWWPIVLNKQDADAAPAPAPATPSASAAPEADEQGPPTAPAAPPPIPSASPSPSAAPDPAPASDAPAPAHDGTGLSVEVGPHDQAGETTGNPSEGDGACARALRREGEVRDNDMWDMRPMDLDDDPGTETSSSARWSLPEGGAVRWAGLYFSGSGRSPASATAKLRGPGADSYIDVRAYEVGRAKLPGYPAYQAFADITDIVRAHGGGEWWVADVPTKTGTSTYAGWSMVVVVEDPSETYNQAMVLDASEAVFQDDQGLRFPLAGLLPAAVPATVDAVAWEGDADLPGDQVLLNGSALTPRDGDADPNNAFASSARGAVGPELTFGADVVRFTPVLPPDPEVRLVTRQDAYLAGAVAVTAPMRT</sequence>